<feature type="region of interest" description="Disordered" evidence="1">
    <location>
        <begin position="35"/>
        <end position="121"/>
    </location>
</feature>
<accession>A0A4Y2AP16</accession>
<dbReference type="OrthoDB" id="6780134at2759"/>
<proteinExistence type="predicted"/>
<name>A0A4Y2AP16_ARAVE</name>
<feature type="compositionally biased region" description="Polar residues" evidence="1">
    <location>
        <begin position="101"/>
        <end position="121"/>
    </location>
</feature>
<evidence type="ECO:0000313" key="3">
    <source>
        <dbReference type="Proteomes" id="UP000499080"/>
    </source>
</evidence>
<dbReference type="EMBL" id="BGPR01156982">
    <property type="protein sequence ID" value="GBL81009.1"/>
    <property type="molecule type" value="Genomic_DNA"/>
</dbReference>
<reference evidence="2 3" key="1">
    <citation type="journal article" date="2019" name="Sci. Rep.">
        <title>Orb-weaving spider Araneus ventricosus genome elucidates the spidroin gene catalogue.</title>
        <authorList>
            <person name="Kono N."/>
            <person name="Nakamura H."/>
            <person name="Ohtoshi R."/>
            <person name="Moran D.A.P."/>
            <person name="Shinohara A."/>
            <person name="Yoshida Y."/>
            <person name="Fujiwara M."/>
            <person name="Mori M."/>
            <person name="Tomita M."/>
            <person name="Arakawa K."/>
        </authorList>
    </citation>
    <scope>NUCLEOTIDE SEQUENCE [LARGE SCALE GENOMIC DNA]</scope>
</reference>
<gene>
    <name evidence="2" type="ORF">AVEN_76798_1</name>
</gene>
<keyword evidence="3" id="KW-1185">Reference proteome</keyword>
<feature type="compositionally biased region" description="Low complexity" evidence="1">
    <location>
        <begin position="38"/>
        <end position="56"/>
    </location>
</feature>
<sequence>GKWLFGTVLRKEGKFNYQVEVDNKIYRRHIDEMRSVGSDIPLSSSELESSCPSIPEVSSTPPPSDKELTPVFPAPTGEVEATPRPVEITAHTAMTAELRSEPSTLHSNTAESVPSTLRRST</sequence>
<organism evidence="2 3">
    <name type="scientific">Araneus ventricosus</name>
    <name type="common">Orbweaver spider</name>
    <name type="synonym">Epeira ventricosa</name>
    <dbReference type="NCBI Taxonomy" id="182803"/>
    <lineage>
        <taxon>Eukaryota</taxon>
        <taxon>Metazoa</taxon>
        <taxon>Ecdysozoa</taxon>
        <taxon>Arthropoda</taxon>
        <taxon>Chelicerata</taxon>
        <taxon>Arachnida</taxon>
        <taxon>Araneae</taxon>
        <taxon>Araneomorphae</taxon>
        <taxon>Entelegynae</taxon>
        <taxon>Araneoidea</taxon>
        <taxon>Araneidae</taxon>
        <taxon>Araneus</taxon>
    </lineage>
</organism>
<protein>
    <submittedName>
        <fullName evidence="2">Uncharacterized protein</fullName>
    </submittedName>
</protein>
<dbReference type="Proteomes" id="UP000499080">
    <property type="component" value="Unassembled WGS sequence"/>
</dbReference>
<comment type="caution">
    <text evidence="2">The sequence shown here is derived from an EMBL/GenBank/DDBJ whole genome shotgun (WGS) entry which is preliminary data.</text>
</comment>
<dbReference type="AlphaFoldDB" id="A0A4Y2AP16"/>
<evidence type="ECO:0000256" key="1">
    <source>
        <dbReference type="SAM" id="MobiDB-lite"/>
    </source>
</evidence>
<feature type="non-terminal residue" evidence="2">
    <location>
        <position position="1"/>
    </location>
</feature>
<evidence type="ECO:0000313" key="2">
    <source>
        <dbReference type="EMBL" id="GBL81009.1"/>
    </source>
</evidence>